<accession>A0A915D3D6</accession>
<dbReference type="GO" id="GO:0005664">
    <property type="term" value="C:nuclear origin of replication recognition complex"/>
    <property type="evidence" value="ECO:0007669"/>
    <property type="project" value="TreeGrafter"/>
</dbReference>
<dbReference type="GO" id="GO:0003688">
    <property type="term" value="F:DNA replication origin binding"/>
    <property type="evidence" value="ECO:0007669"/>
    <property type="project" value="TreeGrafter"/>
</dbReference>
<dbReference type="InterPro" id="IPR008533">
    <property type="entry name" value="DUF815"/>
</dbReference>
<organism evidence="4 5">
    <name type="scientific">Ditylenchus dipsaci</name>
    <dbReference type="NCBI Taxonomy" id="166011"/>
    <lineage>
        <taxon>Eukaryota</taxon>
        <taxon>Metazoa</taxon>
        <taxon>Ecdysozoa</taxon>
        <taxon>Nematoda</taxon>
        <taxon>Chromadorea</taxon>
        <taxon>Rhabditida</taxon>
        <taxon>Tylenchina</taxon>
        <taxon>Tylenchomorpha</taxon>
        <taxon>Sphaerularioidea</taxon>
        <taxon>Anguinidae</taxon>
        <taxon>Anguininae</taxon>
        <taxon>Ditylenchus</taxon>
    </lineage>
</organism>
<dbReference type="Proteomes" id="UP000887574">
    <property type="component" value="Unplaced"/>
</dbReference>
<evidence type="ECO:0000256" key="1">
    <source>
        <dbReference type="ARBA" id="ARBA00019083"/>
    </source>
</evidence>
<dbReference type="InterPro" id="IPR016527">
    <property type="entry name" value="ORC4"/>
</dbReference>
<protein>
    <recommendedName>
        <fullName evidence="1">Origin recognition complex subunit 4</fullName>
    </recommendedName>
</protein>
<feature type="domain" description="AAA+ ATPase" evidence="3">
    <location>
        <begin position="32"/>
        <end position="165"/>
    </location>
</feature>
<dbReference type="GO" id="GO:0006270">
    <property type="term" value="P:DNA replication initiation"/>
    <property type="evidence" value="ECO:0007669"/>
    <property type="project" value="TreeGrafter"/>
</dbReference>
<dbReference type="SUPFAM" id="SSF52540">
    <property type="entry name" value="P-loop containing nucleoside triphosphate hydrolases"/>
    <property type="match status" value="1"/>
</dbReference>
<evidence type="ECO:0000259" key="3">
    <source>
        <dbReference type="SMART" id="SM00382"/>
    </source>
</evidence>
<reference evidence="5" key="1">
    <citation type="submission" date="2022-11" db="UniProtKB">
        <authorList>
            <consortium name="WormBaseParasite"/>
        </authorList>
    </citation>
    <scope>IDENTIFICATION</scope>
</reference>
<evidence type="ECO:0000256" key="2">
    <source>
        <dbReference type="ARBA" id="ARBA00046777"/>
    </source>
</evidence>
<sequence length="367" mass="42171">MLQQSMESMLIGLDAQKKKLEALLSNFKKTNQGNSCVLSGRRGSGKTTLLNNLLELYFPQAKKSGELVVLDGDEHTTAKTLTDYGLLNSLSEDKILASQRRIFVIDHFEAFSTKQYQCFLYSILNGSQMNPWLVLLVGTTEDSVNLLEKRIKSRLSKIRINFNVRADPEQIHSCFFYLLQLFADKNRIRQVREDYPGLKPTLEKFASHHSSFSLVKKLAIVFSTMLQMEFSEHLSPLQLLQFSIETCWPTNEMLSILEGVPLRQLCLLRCLSLVQKKMRKMECSCRDVVNEFSKFVNQFDTSMCVTSSVLYKDMDELVSLSAIKLKSGTDIGQLEFRRIFLNIEDETIMACFKNRSLPQKIQHWLES</sequence>
<dbReference type="Pfam" id="PF05673">
    <property type="entry name" value="DUF815"/>
    <property type="match status" value="1"/>
</dbReference>
<name>A0A915D3D6_9BILA</name>
<dbReference type="AlphaFoldDB" id="A0A915D3D6"/>
<proteinExistence type="predicted"/>
<dbReference type="SMART" id="SM00382">
    <property type="entry name" value="AAA"/>
    <property type="match status" value="1"/>
</dbReference>
<dbReference type="InterPro" id="IPR003593">
    <property type="entry name" value="AAA+_ATPase"/>
</dbReference>
<keyword evidence="4" id="KW-1185">Reference proteome</keyword>
<dbReference type="PANTHER" id="PTHR12087">
    <property type="entry name" value="ORIGIN RECOGNITION COMPLEX SUBUNIT 4"/>
    <property type="match status" value="1"/>
</dbReference>
<dbReference type="PANTHER" id="PTHR12087:SF0">
    <property type="entry name" value="ORIGIN RECOGNITION COMPLEX SUBUNIT 4"/>
    <property type="match status" value="1"/>
</dbReference>
<evidence type="ECO:0000313" key="4">
    <source>
        <dbReference type="Proteomes" id="UP000887574"/>
    </source>
</evidence>
<comment type="subunit">
    <text evidence="2">Component of ORC, a complex composed of at least 6 subunits: ORC1, ORC2, ORC3, ORC4, ORC5 and ORC6. ORC is regulated in a cell-cycle dependent manner. It is sequentially assembled at the exit from anaphase of mitosis and disassembled as cells enter S phase. Interacts with DBF4. Interacts with POLQ.</text>
</comment>
<evidence type="ECO:0000313" key="5">
    <source>
        <dbReference type="WBParaSite" id="jg15138"/>
    </source>
</evidence>
<dbReference type="WBParaSite" id="jg15138">
    <property type="protein sequence ID" value="jg15138"/>
    <property type="gene ID" value="jg15138"/>
</dbReference>
<dbReference type="Gene3D" id="3.40.50.300">
    <property type="entry name" value="P-loop containing nucleotide triphosphate hydrolases"/>
    <property type="match status" value="1"/>
</dbReference>
<dbReference type="InterPro" id="IPR027417">
    <property type="entry name" value="P-loop_NTPase"/>
</dbReference>